<dbReference type="AlphaFoldDB" id="A0A7R9MET1"/>
<reference evidence="1" key="1">
    <citation type="submission" date="2020-11" db="EMBL/GenBank/DDBJ databases">
        <authorList>
            <person name="Tran Van P."/>
        </authorList>
    </citation>
    <scope>NUCLEOTIDE SEQUENCE</scope>
</reference>
<keyword evidence="2" id="KW-1185">Reference proteome</keyword>
<evidence type="ECO:0000313" key="2">
    <source>
        <dbReference type="Proteomes" id="UP000728032"/>
    </source>
</evidence>
<sequence>MVEEEDNECQELCQKWQRLVLKPQVCLNMDEVVRKLIIRIDIKSRSQWFAKINWEALESMGKKLPNITSIDINISSEKTRKVFKRLMNSYKHSMIAINVQIMPTIVWIHGFHQNKSVVIDCHRKQ</sequence>
<dbReference type="Proteomes" id="UP000728032">
    <property type="component" value="Unassembled WGS sequence"/>
</dbReference>
<organism evidence="1">
    <name type="scientific">Oppiella nova</name>
    <dbReference type="NCBI Taxonomy" id="334625"/>
    <lineage>
        <taxon>Eukaryota</taxon>
        <taxon>Metazoa</taxon>
        <taxon>Ecdysozoa</taxon>
        <taxon>Arthropoda</taxon>
        <taxon>Chelicerata</taxon>
        <taxon>Arachnida</taxon>
        <taxon>Acari</taxon>
        <taxon>Acariformes</taxon>
        <taxon>Sarcoptiformes</taxon>
        <taxon>Oribatida</taxon>
        <taxon>Brachypylina</taxon>
        <taxon>Oppioidea</taxon>
        <taxon>Oppiidae</taxon>
        <taxon>Oppiella</taxon>
    </lineage>
</organism>
<proteinExistence type="predicted"/>
<accession>A0A7R9MET1</accession>
<name>A0A7R9MET1_9ACAR</name>
<dbReference type="EMBL" id="OC930869">
    <property type="protein sequence ID" value="CAD7658876.1"/>
    <property type="molecule type" value="Genomic_DNA"/>
</dbReference>
<evidence type="ECO:0000313" key="1">
    <source>
        <dbReference type="EMBL" id="CAD7658876.1"/>
    </source>
</evidence>
<gene>
    <name evidence="1" type="ORF">ONB1V03_LOCUS15496</name>
</gene>
<dbReference type="EMBL" id="CAJPVJ010016044">
    <property type="protein sequence ID" value="CAG2176062.1"/>
    <property type="molecule type" value="Genomic_DNA"/>
</dbReference>
<protein>
    <submittedName>
        <fullName evidence="1">Uncharacterized protein</fullName>
    </submittedName>
</protein>